<keyword evidence="6" id="KW-1133">Transmembrane helix</keyword>
<sequence length="285" mass="30780">MAGTTDIIGWLTILTFIIHIAYLIRIYILPSRLNRYAHPAPNGDEPWALVTGASDGIGRQFAQELAAQGFNVVLHGRNQAKLSAVEADLQKLHPGRSFKILVADAGAVPCKTCISDKHLSDGGRTVNFDAIRAAVEDLHLTVLINNAGGGPTNPVYAPLIESSAEHIINNVSLNALFPLHLTRVLLPFLNRNGPALLMNISSMADIGFPLLASYSASKQFLVNLTRVLCLEMSLDDRTPQVEVLCVRIGKTTGVSHLKESPSFFTPSSRAMARAALIRNGLKAQT</sequence>
<evidence type="ECO:0000256" key="4">
    <source>
        <dbReference type="ARBA" id="ARBA00023002"/>
    </source>
</evidence>
<dbReference type="OrthoDB" id="47007at2759"/>
<dbReference type="InterPro" id="IPR002347">
    <property type="entry name" value="SDR_fam"/>
</dbReference>
<dbReference type="SUPFAM" id="SSF51735">
    <property type="entry name" value="NAD(P)-binding Rossmann-fold domains"/>
    <property type="match status" value="1"/>
</dbReference>
<keyword evidence="8" id="KW-1185">Reference proteome</keyword>
<proteinExistence type="inferred from homology"/>
<dbReference type="InterPro" id="IPR036291">
    <property type="entry name" value="NAD(P)-bd_dom_sf"/>
</dbReference>
<dbReference type="PROSITE" id="PS00061">
    <property type="entry name" value="ADH_SHORT"/>
    <property type="match status" value="1"/>
</dbReference>
<dbReference type="EMBL" id="CABFNQ020000602">
    <property type="protein sequence ID" value="CAH0019986.1"/>
    <property type="molecule type" value="Genomic_DNA"/>
</dbReference>
<evidence type="ECO:0000256" key="3">
    <source>
        <dbReference type="ARBA" id="ARBA00022857"/>
    </source>
</evidence>
<keyword evidence="3" id="KW-0521">NADP</keyword>
<evidence type="ECO:0000256" key="5">
    <source>
        <dbReference type="RuleBase" id="RU000363"/>
    </source>
</evidence>
<protein>
    <submittedName>
        <fullName evidence="7">Uncharacterized protein</fullName>
    </submittedName>
</protein>
<evidence type="ECO:0000313" key="7">
    <source>
        <dbReference type="EMBL" id="CAH0019986.1"/>
    </source>
</evidence>
<dbReference type="PRINTS" id="PR00080">
    <property type="entry name" value="SDRFAMILY"/>
</dbReference>
<comment type="similarity">
    <text evidence="2 5">Belongs to the short-chain dehydrogenases/reductases (SDR) family.</text>
</comment>
<dbReference type="PANTHER" id="PTHR43899">
    <property type="entry name" value="RH59310P"/>
    <property type="match status" value="1"/>
</dbReference>
<dbReference type="PRINTS" id="PR00081">
    <property type="entry name" value="GDHRDH"/>
</dbReference>
<dbReference type="Pfam" id="PF00106">
    <property type="entry name" value="adh_short"/>
    <property type="match status" value="2"/>
</dbReference>
<evidence type="ECO:0000256" key="2">
    <source>
        <dbReference type="ARBA" id="ARBA00006484"/>
    </source>
</evidence>
<comment type="caution">
    <text evidence="7">The sequence shown here is derived from an EMBL/GenBank/DDBJ whole genome shotgun (WGS) entry which is preliminary data.</text>
</comment>
<dbReference type="AlphaFoldDB" id="A0A9N9YDZ5"/>
<accession>A0A9N9YDZ5</accession>
<evidence type="ECO:0000313" key="8">
    <source>
        <dbReference type="Proteomes" id="UP000696573"/>
    </source>
</evidence>
<comment type="subcellular location">
    <subcellularLocation>
        <location evidence="1">Endoplasmic reticulum</location>
    </subcellularLocation>
</comment>
<evidence type="ECO:0000256" key="1">
    <source>
        <dbReference type="ARBA" id="ARBA00004240"/>
    </source>
</evidence>
<dbReference type="Gene3D" id="3.40.50.720">
    <property type="entry name" value="NAD(P)-binding Rossmann-like Domain"/>
    <property type="match status" value="1"/>
</dbReference>
<reference evidence="7" key="1">
    <citation type="submission" date="2021-10" db="EMBL/GenBank/DDBJ databases">
        <authorList>
            <person name="Piombo E."/>
        </authorList>
    </citation>
    <scope>NUCLEOTIDE SEQUENCE</scope>
</reference>
<name>A0A9N9YDZ5_9HYPO</name>
<dbReference type="InterPro" id="IPR051019">
    <property type="entry name" value="VLCFA-Steroid_DH"/>
</dbReference>
<dbReference type="GO" id="GO:0016491">
    <property type="term" value="F:oxidoreductase activity"/>
    <property type="evidence" value="ECO:0007669"/>
    <property type="project" value="UniProtKB-KW"/>
</dbReference>
<dbReference type="InterPro" id="IPR020904">
    <property type="entry name" value="Sc_DH/Rdtase_CS"/>
</dbReference>
<keyword evidence="4" id="KW-0560">Oxidoreductase</keyword>
<dbReference type="PANTHER" id="PTHR43899:SF13">
    <property type="entry name" value="RH59310P"/>
    <property type="match status" value="1"/>
</dbReference>
<evidence type="ECO:0000256" key="6">
    <source>
        <dbReference type="SAM" id="Phobius"/>
    </source>
</evidence>
<organism evidence="7 8">
    <name type="scientific">Clonostachys rhizophaga</name>
    <dbReference type="NCBI Taxonomy" id="160324"/>
    <lineage>
        <taxon>Eukaryota</taxon>
        <taxon>Fungi</taxon>
        <taxon>Dikarya</taxon>
        <taxon>Ascomycota</taxon>
        <taxon>Pezizomycotina</taxon>
        <taxon>Sordariomycetes</taxon>
        <taxon>Hypocreomycetidae</taxon>
        <taxon>Hypocreales</taxon>
        <taxon>Bionectriaceae</taxon>
        <taxon>Clonostachys</taxon>
    </lineage>
</organism>
<dbReference type="GO" id="GO:0005783">
    <property type="term" value="C:endoplasmic reticulum"/>
    <property type="evidence" value="ECO:0007669"/>
    <property type="project" value="UniProtKB-SubCell"/>
</dbReference>
<feature type="transmembrane region" description="Helical" evidence="6">
    <location>
        <begin position="7"/>
        <end position="28"/>
    </location>
</feature>
<keyword evidence="6" id="KW-0472">Membrane</keyword>
<gene>
    <name evidence="7" type="ORF">CRHIZ90672A_00018207</name>
</gene>
<keyword evidence="6" id="KW-0812">Transmembrane</keyword>
<dbReference type="Proteomes" id="UP000696573">
    <property type="component" value="Unassembled WGS sequence"/>
</dbReference>